<evidence type="ECO:0000256" key="7">
    <source>
        <dbReference type="RuleBase" id="RU004004"/>
    </source>
</evidence>
<dbReference type="Gene3D" id="3.30.1370.120">
    <property type="match status" value="1"/>
</dbReference>
<dbReference type="InterPro" id="IPR050810">
    <property type="entry name" value="Bact_Secretion_Sys_Channel"/>
</dbReference>
<dbReference type="Pfam" id="PF03958">
    <property type="entry name" value="Secretin_N"/>
    <property type="match status" value="1"/>
</dbReference>
<name>A0A437REC9_9BURK</name>
<dbReference type="PANTHER" id="PTHR30332">
    <property type="entry name" value="PROBABLE GENERAL SECRETION PATHWAY PROTEIN D"/>
    <property type="match status" value="1"/>
</dbReference>
<feature type="domain" description="Secretin/TonB short N-terminal" evidence="8">
    <location>
        <begin position="182"/>
        <end position="233"/>
    </location>
</feature>
<evidence type="ECO:0000256" key="5">
    <source>
        <dbReference type="ARBA" id="ARBA00023237"/>
    </source>
</evidence>
<keyword evidence="4" id="KW-0472">Membrane</keyword>
<evidence type="ECO:0000256" key="2">
    <source>
        <dbReference type="ARBA" id="ARBA00022448"/>
    </source>
</evidence>
<dbReference type="PRINTS" id="PR01032">
    <property type="entry name" value="PHAGEIV"/>
</dbReference>
<protein>
    <submittedName>
        <fullName evidence="9">Type II secretion system protein GspD</fullName>
    </submittedName>
</protein>
<dbReference type="GO" id="GO:0009306">
    <property type="term" value="P:protein secretion"/>
    <property type="evidence" value="ECO:0007669"/>
    <property type="project" value="InterPro"/>
</dbReference>
<accession>A0A437REC9</accession>
<dbReference type="OrthoDB" id="9775455at2"/>
<keyword evidence="2 7" id="KW-0813">Transport</keyword>
<evidence type="ECO:0000313" key="9">
    <source>
        <dbReference type="EMBL" id="RVU45117.1"/>
    </source>
</evidence>
<comment type="caution">
    <text evidence="9">The sequence shown here is derived from an EMBL/GenBank/DDBJ whole genome shotgun (WGS) entry which is preliminary data.</text>
</comment>
<evidence type="ECO:0000256" key="1">
    <source>
        <dbReference type="ARBA" id="ARBA00004370"/>
    </source>
</evidence>
<dbReference type="EMBL" id="SACR01000004">
    <property type="protein sequence ID" value="RVU45117.1"/>
    <property type="molecule type" value="Genomic_DNA"/>
</dbReference>
<dbReference type="RefSeq" id="WP_128229193.1">
    <property type="nucleotide sequence ID" value="NZ_SACR01000004.1"/>
</dbReference>
<evidence type="ECO:0000259" key="8">
    <source>
        <dbReference type="SMART" id="SM00965"/>
    </source>
</evidence>
<comment type="subcellular location">
    <subcellularLocation>
        <location evidence="7">Cell outer membrane</location>
    </subcellularLocation>
    <subcellularLocation>
        <location evidence="1">Membrane</location>
    </subcellularLocation>
</comment>
<dbReference type="GO" id="GO:0015627">
    <property type="term" value="C:type II protein secretion system complex"/>
    <property type="evidence" value="ECO:0007669"/>
    <property type="project" value="TreeGrafter"/>
</dbReference>
<gene>
    <name evidence="9" type="ORF">EOE66_13245</name>
</gene>
<dbReference type="InterPro" id="IPR011662">
    <property type="entry name" value="Secretin/TonB_short_N"/>
</dbReference>
<dbReference type="InterPro" id="IPR005644">
    <property type="entry name" value="NolW-like"/>
</dbReference>
<evidence type="ECO:0000313" key="10">
    <source>
        <dbReference type="Proteomes" id="UP000285575"/>
    </source>
</evidence>
<dbReference type="InterPro" id="IPR038591">
    <property type="entry name" value="NolW-like_sf"/>
</dbReference>
<keyword evidence="10" id="KW-1185">Reference proteome</keyword>
<organism evidence="9 10">
    <name type="scientific">Rubrivivax rivuli</name>
    <dbReference type="NCBI Taxonomy" id="1862385"/>
    <lineage>
        <taxon>Bacteria</taxon>
        <taxon>Pseudomonadati</taxon>
        <taxon>Pseudomonadota</taxon>
        <taxon>Betaproteobacteria</taxon>
        <taxon>Burkholderiales</taxon>
        <taxon>Sphaerotilaceae</taxon>
        <taxon>Rubrivivax</taxon>
    </lineage>
</organism>
<dbReference type="Gene3D" id="3.30.1370.130">
    <property type="match status" value="1"/>
</dbReference>
<dbReference type="SMART" id="SM00965">
    <property type="entry name" value="STN"/>
    <property type="match status" value="1"/>
</dbReference>
<dbReference type="InterPro" id="IPR001775">
    <property type="entry name" value="GspD/PilQ"/>
</dbReference>
<sequence>MHAETPFFPQPARLRHRLLWLLPLALLCACATVVDEAERLAQDGRYEEALALLDGELAGRPADPALRTAHERQRERVVMQLAAQAELALGMARQDEAAALLARAQRLLPRHPRVLALAEAVAQAQAAQQRLAALPAPQAVAGAAAAPGASQLGPAFQKTVNLEFRDATLRQVFEALARSSGVNFVFDKDVRSDTRITVFLRQLSLDEAMRVILATQQLDRKLLNAQTVLVYPNTAAKQREHQELITRSLYLVNADVKQAQALVRTMTKTRDLHVDERLNALVVRDTPEVVDQIERLLATIDLAEPEVMLAVEVLEVSADRLDELGLNWPTTLSLGVPGGGATVPLSTPLGGTGFRGLVANPALAATLRSASGSARLLANPTIRARNREKAKVQIGERLPVFTTAAVANAGVSASVSYLDVGLKLDVEPSVQLDGEVTIKVALEVSNLLREVDGPAGSAAKAYEVGTRITTTSLRLKDGQTQVLAGLINDQDRQNVVGLPGVSRMPLLGALFGVQRDQRSKSEIVMLITPRIVRNLQAPTGAAATQPSGTESQPGAAPLRLAEQARAGVGGGRGAARAATTQNAPDAAPAALVLAASERAAVGGTLSVTLHNRSGQVARGELVYDANQLQGTSAAPGAAPGRLPFSMAPQSEAAFVLRVLPAAAGQRVVVQAQADAPVAGEAVTQIDTEGTAR</sequence>
<dbReference type="AlphaFoldDB" id="A0A437REC9"/>
<dbReference type="Proteomes" id="UP000285575">
    <property type="component" value="Unassembled WGS sequence"/>
</dbReference>
<comment type="similarity">
    <text evidence="6">Belongs to the bacterial secretin family.</text>
</comment>
<proteinExistence type="inferred from homology"/>
<reference evidence="9 10" key="1">
    <citation type="submission" date="2019-01" db="EMBL/GenBank/DDBJ databases">
        <authorList>
            <person name="Chen W.-M."/>
        </authorList>
    </citation>
    <scope>NUCLEOTIDE SEQUENCE [LARGE SCALE GENOMIC DNA]</scope>
    <source>
        <strain evidence="9 10">KYPY4</strain>
    </source>
</reference>
<evidence type="ECO:0000256" key="3">
    <source>
        <dbReference type="ARBA" id="ARBA00022729"/>
    </source>
</evidence>
<dbReference type="GO" id="GO:0009279">
    <property type="term" value="C:cell outer membrane"/>
    <property type="evidence" value="ECO:0007669"/>
    <property type="project" value="UniProtKB-SubCell"/>
</dbReference>
<keyword evidence="3" id="KW-0732">Signal</keyword>
<evidence type="ECO:0000256" key="6">
    <source>
        <dbReference type="RuleBase" id="RU004003"/>
    </source>
</evidence>
<dbReference type="Pfam" id="PF00263">
    <property type="entry name" value="Secretin"/>
    <property type="match status" value="1"/>
</dbReference>
<evidence type="ECO:0000256" key="4">
    <source>
        <dbReference type="ARBA" id="ARBA00023136"/>
    </source>
</evidence>
<dbReference type="PANTHER" id="PTHR30332:SF17">
    <property type="entry name" value="TYPE IV PILIATION SYSTEM PROTEIN DR_0774-RELATED"/>
    <property type="match status" value="1"/>
</dbReference>
<dbReference type="PRINTS" id="PR00811">
    <property type="entry name" value="BCTERIALGSPD"/>
</dbReference>
<dbReference type="InterPro" id="IPR004846">
    <property type="entry name" value="T2SS/T3SS_dom"/>
</dbReference>
<keyword evidence="5" id="KW-0998">Cell outer membrane</keyword>